<name>A0A0K0MDI3_MASBA</name>
<evidence type="ECO:0000256" key="1">
    <source>
        <dbReference type="SAM" id="MobiDB-lite"/>
    </source>
</evidence>
<organism evidence="2">
    <name type="scientific">Mastigamoeba balamuthi</name>
    <name type="common">Phreatamoeba balamuthi</name>
    <dbReference type="NCBI Taxonomy" id="108607"/>
    <lineage>
        <taxon>Eukaryota</taxon>
        <taxon>Amoebozoa</taxon>
        <taxon>Evosea</taxon>
        <taxon>Archamoebae</taxon>
        <taxon>Mastigamoebida</taxon>
        <taxon>Mastigamoebidae</taxon>
        <taxon>Mastigamoeba</taxon>
    </lineage>
</organism>
<dbReference type="SUPFAM" id="SSF53335">
    <property type="entry name" value="S-adenosyl-L-methionine-dependent methyltransferases"/>
    <property type="match status" value="1"/>
</dbReference>
<feature type="region of interest" description="Disordered" evidence="1">
    <location>
        <begin position="35"/>
        <end position="61"/>
    </location>
</feature>
<dbReference type="InterPro" id="IPR029063">
    <property type="entry name" value="SAM-dependent_MTases_sf"/>
</dbReference>
<keyword evidence="2" id="KW-0489">Methyltransferase</keyword>
<dbReference type="Gene3D" id="3.40.50.150">
    <property type="entry name" value="Vaccinia Virus protein VP39"/>
    <property type="match status" value="1"/>
</dbReference>
<dbReference type="AlphaFoldDB" id="A0A0K0MDI3"/>
<protein>
    <submittedName>
        <fullName evidence="2">Putative rhodoquinone biosynthesis methyltransferase-like protein RQUA</fullName>
    </submittedName>
</protein>
<sequence>MLRSTFASRVAFAPLCAALPPRRTSLARFCSPAPAAAPSLARPRPWTAAPPKTPSTAPTRSACSATNGAAAVAAGLPKGAQTVIDVYSWAYVNPRCVRFFDRDLCVGVILWFYHRALQREVFRSVARGTGRVLQANSVYGSYIPNLAAHLGPGCRALDVVDVMPIQVESVRRKLKRFPFARAWVDDATVVRADEPYDAVVSYFLHHELPDADKRQATDNLLGNVAPGGRAVFVEYHRMAWWHPLRVVMWAVWALLEPFAAVMQTVDSVRDWASPDVAAKFQWSKRTLFWGMYQVTTARRID</sequence>
<dbReference type="GO" id="GO:0008168">
    <property type="term" value="F:methyltransferase activity"/>
    <property type="evidence" value="ECO:0007669"/>
    <property type="project" value="UniProtKB-KW"/>
</dbReference>
<dbReference type="GO" id="GO:0032259">
    <property type="term" value="P:methylation"/>
    <property type="evidence" value="ECO:0007669"/>
    <property type="project" value="UniProtKB-KW"/>
</dbReference>
<keyword evidence="2" id="KW-0808">Transferase</keyword>
<proteinExistence type="evidence at transcript level"/>
<dbReference type="VEuPathDB" id="AmoebaDB:MBAL_006782"/>
<dbReference type="NCBIfam" id="NF038261">
    <property type="entry name" value="rhodoquin_RquA"/>
    <property type="match status" value="1"/>
</dbReference>
<evidence type="ECO:0000313" key="2">
    <source>
        <dbReference type="EMBL" id="AKA62177.1"/>
    </source>
</evidence>
<reference evidence="2" key="1">
    <citation type="submission" date="2014-07" db="EMBL/GenBank/DDBJ databases">
        <title>Evolution and cellular localization of rhodoquinone biosynthesis in Pygsuia biforma and other eukaryotes.</title>
        <authorList>
            <person name="Stairs C.W."/>
            <person name="Roger A.J."/>
        </authorList>
    </citation>
    <scope>NUCLEOTIDE SEQUENCE</scope>
</reference>
<accession>A0A0K0MDI3</accession>
<dbReference type="EMBL" id="KM186976">
    <property type="protein sequence ID" value="AKA62177.1"/>
    <property type="molecule type" value="mRNA"/>
</dbReference>